<keyword evidence="11" id="KW-1185">Reference proteome</keyword>
<comment type="function">
    <text evidence="9">CRISPR (clustered regularly interspaced short palindromic repeat), is an adaptive immune system that provides protection against mobile genetic elements (viruses, transposable elements and conjugative plasmids). CRISPR clusters contain sequences complementary to antecedent mobile elements and target invading nucleic acids. CRISPR clusters are transcribed and processed into CRISPR RNA (crRNA). Functions as a ssRNA-specific endoribonuclease. Involved in the integration of spacer DNA into the CRISPR cassette.</text>
</comment>
<dbReference type="InterPro" id="IPR019199">
    <property type="entry name" value="Virulence_VapD/CRISPR_Cas2"/>
</dbReference>
<protein>
    <recommendedName>
        <fullName evidence="9">CRISPR-associated endoribonuclease Cas2</fullName>
        <ecNumber evidence="9">3.1.-.-</ecNumber>
    </recommendedName>
</protein>
<keyword evidence="6 9" id="KW-0378">Hydrolase</keyword>
<keyword evidence="8 9" id="KW-0051">Antiviral defense</keyword>
<dbReference type="STRING" id="1071918.SAMN05421544_1124"/>
<keyword evidence="4 9" id="KW-0479">Metal-binding</keyword>
<evidence type="ECO:0000313" key="11">
    <source>
        <dbReference type="Proteomes" id="UP000198517"/>
    </source>
</evidence>
<comment type="similarity">
    <text evidence="2 9">Belongs to the CRISPR-associated endoribonuclease Cas2 protein family.</text>
</comment>
<organism evidence="10 11">
    <name type="scientific">Riemerella columbipharyngis</name>
    <dbReference type="NCBI Taxonomy" id="1071918"/>
    <lineage>
        <taxon>Bacteria</taxon>
        <taxon>Pseudomonadati</taxon>
        <taxon>Bacteroidota</taxon>
        <taxon>Flavobacteriia</taxon>
        <taxon>Flavobacteriales</taxon>
        <taxon>Weeksellaceae</taxon>
        <taxon>Riemerella</taxon>
    </lineage>
</organism>
<dbReference type="GO" id="GO:0051607">
    <property type="term" value="P:defense response to virus"/>
    <property type="evidence" value="ECO:0007669"/>
    <property type="project" value="UniProtKB-UniRule"/>
</dbReference>
<name>A0A1G7DPN7_9FLAO</name>
<keyword evidence="5 9" id="KW-0255">Endonuclease</keyword>
<evidence type="ECO:0000256" key="5">
    <source>
        <dbReference type="ARBA" id="ARBA00022759"/>
    </source>
</evidence>
<evidence type="ECO:0000256" key="9">
    <source>
        <dbReference type="HAMAP-Rule" id="MF_01471"/>
    </source>
</evidence>
<dbReference type="Pfam" id="PF09827">
    <property type="entry name" value="CRISPR_Cas2"/>
    <property type="match status" value="1"/>
</dbReference>
<dbReference type="OrthoDB" id="9791737at2"/>
<accession>A0A1G7DPN7</accession>
<evidence type="ECO:0000256" key="3">
    <source>
        <dbReference type="ARBA" id="ARBA00022722"/>
    </source>
</evidence>
<evidence type="ECO:0000313" key="10">
    <source>
        <dbReference type="EMBL" id="SDE53461.1"/>
    </source>
</evidence>
<dbReference type="SUPFAM" id="SSF143430">
    <property type="entry name" value="TTP0101/SSO1404-like"/>
    <property type="match status" value="1"/>
</dbReference>
<evidence type="ECO:0000256" key="4">
    <source>
        <dbReference type="ARBA" id="ARBA00022723"/>
    </source>
</evidence>
<keyword evidence="7 9" id="KW-0460">Magnesium</keyword>
<dbReference type="GO" id="GO:0043571">
    <property type="term" value="P:maintenance of CRISPR repeat elements"/>
    <property type="evidence" value="ECO:0007669"/>
    <property type="project" value="UniProtKB-UniRule"/>
</dbReference>
<reference evidence="10 11" key="1">
    <citation type="submission" date="2016-10" db="EMBL/GenBank/DDBJ databases">
        <authorList>
            <person name="de Groot N.N."/>
        </authorList>
    </citation>
    <scope>NUCLEOTIDE SEQUENCE [LARGE SCALE GENOMIC DNA]</scope>
    <source>
        <strain evidence="10 11">DSM 24015</strain>
    </source>
</reference>
<dbReference type="GO" id="GO:0016787">
    <property type="term" value="F:hydrolase activity"/>
    <property type="evidence" value="ECO:0007669"/>
    <property type="project" value="UniProtKB-KW"/>
</dbReference>
<evidence type="ECO:0000256" key="7">
    <source>
        <dbReference type="ARBA" id="ARBA00022842"/>
    </source>
</evidence>
<dbReference type="AlphaFoldDB" id="A0A1G7DPN7"/>
<dbReference type="NCBIfam" id="TIGR01573">
    <property type="entry name" value="cas2"/>
    <property type="match status" value="1"/>
</dbReference>
<feature type="binding site" evidence="9">
    <location>
        <position position="19"/>
    </location>
    <ligand>
        <name>Mg(2+)</name>
        <dbReference type="ChEBI" id="CHEBI:18420"/>
        <note>catalytic</note>
    </ligand>
</feature>
<dbReference type="Proteomes" id="UP000198517">
    <property type="component" value="Unassembled WGS sequence"/>
</dbReference>
<dbReference type="InterPro" id="IPR021127">
    <property type="entry name" value="CRISPR_associated_Cas2"/>
</dbReference>
<dbReference type="RefSeq" id="WP_092736977.1">
    <property type="nucleotide sequence ID" value="NZ_FNAS01000012.1"/>
</dbReference>
<comment type="cofactor">
    <cofactor evidence="1 9">
        <name>Mg(2+)</name>
        <dbReference type="ChEBI" id="CHEBI:18420"/>
    </cofactor>
</comment>
<gene>
    <name evidence="9" type="primary">cas2</name>
    <name evidence="10" type="ORF">SAMN05421544_1124</name>
</gene>
<proteinExistence type="inferred from homology"/>
<keyword evidence="3 9" id="KW-0540">Nuclease</keyword>
<dbReference type="GO" id="GO:0046872">
    <property type="term" value="F:metal ion binding"/>
    <property type="evidence" value="ECO:0007669"/>
    <property type="project" value="UniProtKB-UniRule"/>
</dbReference>
<evidence type="ECO:0000256" key="6">
    <source>
        <dbReference type="ARBA" id="ARBA00022801"/>
    </source>
</evidence>
<evidence type="ECO:0000256" key="1">
    <source>
        <dbReference type="ARBA" id="ARBA00001946"/>
    </source>
</evidence>
<evidence type="ECO:0000256" key="8">
    <source>
        <dbReference type="ARBA" id="ARBA00023118"/>
    </source>
</evidence>
<comment type="subunit">
    <text evidence="9">Homodimer, forms a heterotetramer with a Cas1 homodimer.</text>
</comment>
<sequence length="112" mass="13272">MNSDRFNAYRVMWIMVLYDLPTETKTMRKAAQLFRKRLEDDGFGLFQFSAYIRHCPSRENAEVHIKRVKSILPKYGKVAIMCITDKQFGNIEIFFSQQKEAPPPTYQQLELF</sequence>
<dbReference type="EC" id="3.1.-.-" evidence="9"/>
<dbReference type="GO" id="GO:0004521">
    <property type="term" value="F:RNA endonuclease activity"/>
    <property type="evidence" value="ECO:0007669"/>
    <property type="project" value="InterPro"/>
</dbReference>
<dbReference type="EMBL" id="FNAS01000012">
    <property type="protein sequence ID" value="SDE53461.1"/>
    <property type="molecule type" value="Genomic_DNA"/>
</dbReference>
<dbReference type="HAMAP" id="MF_01471">
    <property type="entry name" value="Cas2"/>
    <property type="match status" value="1"/>
</dbReference>
<evidence type="ECO:0000256" key="2">
    <source>
        <dbReference type="ARBA" id="ARBA00009959"/>
    </source>
</evidence>